<dbReference type="GeneID" id="28726075"/>
<keyword evidence="3" id="KW-1185">Reference proteome</keyword>
<dbReference type="AlphaFoldDB" id="A0A120K2V1"/>
<organism evidence="2 3">
    <name type="scientific">Eremothecium sinecaudum</name>
    <dbReference type="NCBI Taxonomy" id="45286"/>
    <lineage>
        <taxon>Eukaryota</taxon>
        <taxon>Fungi</taxon>
        <taxon>Dikarya</taxon>
        <taxon>Ascomycota</taxon>
        <taxon>Saccharomycotina</taxon>
        <taxon>Saccharomycetes</taxon>
        <taxon>Saccharomycetales</taxon>
        <taxon>Saccharomycetaceae</taxon>
        <taxon>Eremothecium</taxon>
    </lineage>
</organism>
<dbReference type="InterPro" id="IPR042470">
    <property type="entry name" value="RMI1_N_C_sf"/>
</dbReference>
<feature type="domain" description="RecQ mediated genome instability protein 1 OB-fold" evidence="1">
    <location>
        <begin position="46"/>
        <end position="191"/>
    </location>
</feature>
<dbReference type="RefSeq" id="XP_017989709.1">
    <property type="nucleotide sequence ID" value="XM_018134019.1"/>
</dbReference>
<dbReference type="Gene3D" id="2.40.50.770">
    <property type="entry name" value="RecQ-mediated genome instability protein Rmi1, C-terminal domain"/>
    <property type="match status" value="1"/>
</dbReference>
<dbReference type="EMBL" id="CP014248">
    <property type="protein sequence ID" value="AMD22713.1"/>
    <property type="molecule type" value="Genomic_DNA"/>
</dbReference>
<name>A0A120K2V1_9SACH</name>
<dbReference type="OrthoDB" id="341511at2759"/>
<proteinExistence type="predicted"/>
<accession>A0A120K2V1</accession>
<dbReference type="InterPro" id="IPR013894">
    <property type="entry name" value="RMI1_OB"/>
</dbReference>
<evidence type="ECO:0000313" key="3">
    <source>
        <dbReference type="Proteomes" id="UP000243052"/>
    </source>
</evidence>
<gene>
    <name evidence="2" type="ORF">AW171_hschr84765</name>
</gene>
<evidence type="ECO:0000259" key="1">
    <source>
        <dbReference type="Pfam" id="PF08585"/>
    </source>
</evidence>
<sequence length="217" mass="24903">MSGGGFLSTDITHLDHKLLELLPQAPNGHLFREAYLSSPWPNVKVEEQRCKIVERKLLFQVCMVEDISRSKLSQIDEFQMRLNPRKRMVDRVNYSKREVVTAIDVDTDEPQVKDSCSDVNRVYKLTLQDKIGQLFYAINIEHIATLKTCMLGAKVIVLPGTVFNRGMFMLTNANLRTLFGLIPSWNADKDRKICTYLESKLDDDREVLNGANGKRKR</sequence>
<dbReference type="Proteomes" id="UP000243052">
    <property type="component" value="Chromosome viii"/>
</dbReference>
<dbReference type="STRING" id="45286.A0A120K2V1"/>
<protein>
    <submittedName>
        <fullName evidence="2">HHL057Wp</fullName>
    </submittedName>
</protein>
<dbReference type="Pfam" id="PF08585">
    <property type="entry name" value="RMI1_N_C"/>
    <property type="match status" value="1"/>
</dbReference>
<evidence type="ECO:0000313" key="2">
    <source>
        <dbReference type="EMBL" id="AMD22713.1"/>
    </source>
</evidence>
<reference evidence="2 3" key="1">
    <citation type="submission" date="2016-01" db="EMBL/GenBank/DDBJ databases">
        <title>Genome sequence of the yeast Holleya sinecauda.</title>
        <authorList>
            <person name="Dietrich F.S."/>
        </authorList>
    </citation>
    <scope>NUCLEOTIDE SEQUENCE [LARGE SCALE GENOMIC DNA]</scope>
    <source>
        <strain evidence="2 3">ATCC 58844</strain>
    </source>
</reference>